<evidence type="ECO:0000259" key="6">
    <source>
        <dbReference type="Pfam" id="PF08100"/>
    </source>
</evidence>
<dbReference type="FunFam" id="1.10.10.10:FF:000358">
    <property type="entry name" value="Acetylserotonin O-methyltransferase"/>
    <property type="match status" value="1"/>
</dbReference>
<evidence type="ECO:0000256" key="1">
    <source>
        <dbReference type="ARBA" id="ARBA00022603"/>
    </source>
</evidence>
<dbReference type="SUPFAM" id="SSF46785">
    <property type="entry name" value="Winged helix' DNA-binding domain"/>
    <property type="match status" value="1"/>
</dbReference>
<dbReference type="PANTHER" id="PTHR43712">
    <property type="entry name" value="PUTATIVE (AFU_ORTHOLOGUE AFUA_4G14580)-RELATED"/>
    <property type="match status" value="1"/>
</dbReference>
<feature type="domain" description="O-methyltransferase C-terminal" evidence="5">
    <location>
        <begin position="164"/>
        <end position="298"/>
    </location>
</feature>
<dbReference type="InterPro" id="IPR001077">
    <property type="entry name" value="COMT_C"/>
</dbReference>
<evidence type="ECO:0000256" key="3">
    <source>
        <dbReference type="ARBA" id="ARBA00022691"/>
    </source>
</evidence>
<reference evidence="7 8" key="1">
    <citation type="submission" date="2014-07" db="EMBL/GenBank/DDBJ databases">
        <title>Genome Sequence of Rhodococcus opacus Strain R7, a Biodegrader of Mono- and Polycyclic Aromatic Hydrocarbons.</title>
        <authorList>
            <person name="Di Gennaro P."/>
            <person name="Zampolli J."/>
            <person name="Presti I."/>
            <person name="Cappelletti M."/>
            <person name="D'Ursi P."/>
            <person name="Orro A."/>
            <person name="Mezzelani A."/>
            <person name="Milanesi L."/>
        </authorList>
    </citation>
    <scope>NUCLEOTIDE SEQUENCE [LARGE SCALE GENOMIC DNA]</scope>
    <source>
        <strain evidence="7 8">R7</strain>
    </source>
</reference>
<gene>
    <name evidence="7" type="ORF">EP51_27135</name>
</gene>
<dbReference type="InterPro" id="IPR012967">
    <property type="entry name" value="COMT_dimerisation"/>
</dbReference>
<dbReference type="Pfam" id="PF00891">
    <property type="entry name" value="Methyltransf_2"/>
    <property type="match status" value="1"/>
</dbReference>
<evidence type="ECO:0000259" key="5">
    <source>
        <dbReference type="Pfam" id="PF00891"/>
    </source>
</evidence>
<evidence type="ECO:0000313" key="7">
    <source>
        <dbReference type="EMBL" id="AII08102.1"/>
    </source>
</evidence>
<name>A0A076ES97_RHOOP</name>
<dbReference type="GO" id="GO:0008171">
    <property type="term" value="F:O-methyltransferase activity"/>
    <property type="evidence" value="ECO:0007669"/>
    <property type="project" value="InterPro"/>
</dbReference>
<evidence type="ECO:0000256" key="2">
    <source>
        <dbReference type="ARBA" id="ARBA00022679"/>
    </source>
</evidence>
<proteinExistence type="predicted"/>
<feature type="domain" description="O-methyltransferase dimerisation" evidence="6">
    <location>
        <begin position="22"/>
        <end position="98"/>
    </location>
</feature>
<dbReference type="InterPro" id="IPR029063">
    <property type="entry name" value="SAM-dependent_MTases_sf"/>
</dbReference>
<evidence type="ECO:0000256" key="4">
    <source>
        <dbReference type="SAM" id="MobiDB-lite"/>
    </source>
</evidence>
<evidence type="ECO:0000313" key="8">
    <source>
        <dbReference type="Proteomes" id="UP000028488"/>
    </source>
</evidence>
<protein>
    <submittedName>
        <fullName evidence="7">SAM-dependent methlyltransferase</fullName>
    </submittedName>
</protein>
<dbReference type="EMBL" id="CP008947">
    <property type="protein sequence ID" value="AII08102.1"/>
    <property type="molecule type" value="Genomic_DNA"/>
</dbReference>
<keyword evidence="1" id="KW-0489">Methyltransferase</keyword>
<dbReference type="GO" id="GO:0032259">
    <property type="term" value="P:methylation"/>
    <property type="evidence" value="ECO:0007669"/>
    <property type="project" value="UniProtKB-KW"/>
</dbReference>
<dbReference type="InterPro" id="IPR036388">
    <property type="entry name" value="WH-like_DNA-bd_sf"/>
</dbReference>
<dbReference type="InterPro" id="IPR036390">
    <property type="entry name" value="WH_DNA-bd_sf"/>
</dbReference>
<dbReference type="Proteomes" id="UP000028488">
    <property type="component" value="Chromosome"/>
</dbReference>
<dbReference type="eggNOG" id="COG2230">
    <property type="taxonomic scope" value="Bacteria"/>
</dbReference>
<dbReference type="SUPFAM" id="SSF53335">
    <property type="entry name" value="S-adenosyl-L-methionine-dependent methyltransferases"/>
    <property type="match status" value="1"/>
</dbReference>
<organism evidence="7 8">
    <name type="scientific">Rhodococcus opacus</name>
    <name type="common">Nocardia opaca</name>
    <dbReference type="NCBI Taxonomy" id="37919"/>
    <lineage>
        <taxon>Bacteria</taxon>
        <taxon>Bacillati</taxon>
        <taxon>Actinomycetota</taxon>
        <taxon>Actinomycetes</taxon>
        <taxon>Mycobacteriales</taxon>
        <taxon>Nocardiaceae</taxon>
        <taxon>Rhodococcus</taxon>
    </lineage>
</organism>
<dbReference type="RefSeq" id="WP_128640948.1">
    <property type="nucleotide sequence ID" value="NZ_CP008947.1"/>
</dbReference>
<dbReference type="AlphaFoldDB" id="A0A076ES97"/>
<dbReference type="Pfam" id="PF08100">
    <property type="entry name" value="Dimerisation"/>
    <property type="match status" value="1"/>
</dbReference>
<dbReference type="InterPro" id="IPR016461">
    <property type="entry name" value="COMT-like"/>
</dbReference>
<dbReference type="Gene3D" id="3.40.50.150">
    <property type="entry name" value="Vaccinia Virus protein VP39"/>
    <property type="match status" value="1"/>
</dbReference>
<dbReference type="Gene3D" id="1.10.10.10">
    <property type="entry name" value="Winged helix-like DNA-binding domain superfamily/Winged helix DNA-binding domain"/>
    <property type="match status" value="1"/>
</dbReference>
<keyword evidence="3" id="KW-0949">S-adenosyl-L-methionine</keyword>
<dbReference type="GO" id="GO:0046983">
    <property type="term" value="F:protein dimerization activity"/>
    <property type="evidence" value="ECO:0007669"/>
    <property type="project" value="InterPro"/>
</dbReference>
<sequence>MTMTAHTSAETDHDLPNPEPIMQLASGFMAAKHLFAASELGLFEALGEGPTDLHGLAARTGLTARATRISADAMVALGMLERRGEQYVNTETAAAFLAGGSPADLRPLLRFWDKISFPAWEDLAGALARGPKRQIFDLDAALQPIASIGIEAFSAGPSLALPDTVDLSGSHRLLDIGGGTGSWSIAVARHCPQLTATVFELPAVAQTAQDRIASVGLEGRVDVCAGDAMADPLPAGYDAFLVANLVHYWSPEQNRALLQRIRDVAAPGATLLIADFWTDPTHTQPVAAALMAGEFAVHLEHGDVYSVGEGIAWLQDTGWRYRDHRPLTGPMSVIVAETA</sequence>
<dbReference type="CDD" id="cd02440">
    <property type="entry name" value="AdoMet_MTases"/>
    <property type="match status" value="1"/>
</dbReference>
<dbReference type="PANTHER" id="PTHR43712:SF2">
    <property type="entry name" value="O-METHYLTRANSFERASE CICE"/>
    <property type="match status" value="1"/>
</dbReference>
<dbReference type="PROSITE" id="PS51683">
    <property type="entry name" value="SAM_OMT_II"/>
    <property type="match status" value="1"/>
</dbReference>
<accession>A0A076ES97</accession>
<keyword evidence="2 7" id="KW-0808">Transferase</keyword>
<feature type="region of interest" description="Disordered" evidence="4">
    <location>
        <begin position="1"/>
        <end position="20"/>
    </location>
</feature>